<dbReference type="OrthoDB" id="2147163at2759"/>
<dbReference type="PANTHER" id="PTHR47668">
    <property type="entry name" value="DIENELACTONE HYDROLASE FAMILY PROTEIN (AFU_ORTHOLOGUE AFUA_6G01940)"/>
    <property type="match status" value="1"/>
</dbReference>
<dbReference type="Pfam" id="PF01738">
    <property type="entry name" value="DLH"/>
    <property type="match status" value="1"/>
</dbReference>
<dbReference type="EMBL" id="PKSG01000712">
    <property type="protein sequence ID" value="POR33290.1"/>
    <property type="molecule type" value="Genomic_DNA"/>
</dbReference>
<evidence type="ECO:0000259" key="2">
    <source>
        <dbReference type="Pfam" id="PF01738"/>
    </source>
</evidence>
<accession>A0A2S4KT27</accession>
<feature type="region of interest" description="Disordered" evidence="1">
    <location>
        <begin position="1"/>
        <end position="89"/>
    </location>
</feature>
<dbReference type="InterPro" id="IPR029058">
    <property type="entry name" value="AB_hydrolase_fold"/>
</dbReference>
<evidence type="ECO:0000313" key="3">
    <source>
        <dbReference type="EMBL" id="POR33290.1"/>
    </source>
</evidence>
<dbReference type="InterPro" id="IPR002925">
    <property type="entry name" value="Dienelactn_hydro"/>
</dbReference>
<feature type="compositionally biased region" description="Low complexity" evidence="1">
    <location>
        <begin position="49"/>
        <end position="63"/>
    </location>
</feature>
<gene>
    <name evidence="3" type="ORF">TPAR_06511</name>
</gene>
<name>A0A2S4KT27_9HYPO</name>
<dbReference type="Gene3D" id="3.40.50.1820">
    <property type="entry name" value="alpha/beta hydrolase"/>
    <property type="match status" value="1"/>
</dbReference>
<dbReference type="AlphaFoldDB" id="A0A2S4KT27"/>
<sequence length="337" mass="36847">MNSLSIPPPASSLHLTPIPCNSMTGTLPRGTSSSTSKVLRSALRGRCNSTTRPSTAARRASSSNHAQRPPPLRHSLATQPPNMSTMPATHGHSAACCNIPPIVSRGYKPRGAYDEFGGYKTYVTGPADATKAIVLIYDIFGYFDQTVQGADILAYGDDTQKYRVFIPDWFKGEPCPIEWYPPNTEEKKKKLGNFFRTFPPPMIAGYVPDYVEALKDKNPSLSKFGIIGMCWGGKVVALTTKAATNPFSVAAAVHPAMVDAADADGIKIPFTLLASMDEPVEGVKRFEDALTVPKHVEIFADQIHGWMAARGDLSDDRVREEYERGYKTVLGFFAKHF</sequence>
<keyword evidence="4" id="KW-1185">Reference proteome</keyword>
<feature type="domain" description="Dienelactone hydrolase" evidence="2">
    <location>
        <begin position="120"/>
        <end position="336"/>
    </location>
</feature>
<feature type="compositionally biased region" description="Pro residues" evidence="1">
    <location>
        <begin position="1"/>
        <end position="10"/>
    </location>
</feature>
<protein>
    <submittedName>
        <fullName evidence="3">AIM2 family protein C30D10.14</fullName>
    </submittedName>
</protein>
<dbReference type="GO" id="GO:0016787">
    <property type="term" value="F:hydrolase activity"/>
    <property type="evidence" value="ECO:0007669"/>
    <property type="project" value="InterPro"/>
</dbReference>
<reference evidence="3 4" key="1">
    <citation type="submission" date="2018-01" db="EMBL/GenBank/DDBJ databases">
        <title>Harnessing the power of phylogenomics to disentangle the directionality and signatures of interkingdom host jumping in the parasitic fungal genus Tolypocladium.</title>
        <authorList>
            <person name="Quandt C.A."/>
            <person name="Patterson W."/>
            <person name="Spatafora J.W."/>
        </authorList>
    </citation>
    <scope>NUCLEOTIDE SEQUENCE [LARGE SCALE GENOMIC DNA]</scope>
    <source>
        <strain evidence="3 4">NRBC 100945</strain>
    </source>
</reference>
<comment type="caution">
    <text evidence="3">The sequence shown here is derived from an EMBL/GenBank/DDBJ whole genome shotgun (WGS) entry which is preliminary data.</text>
</comment>
<feature type="compositionally biased region" description="Polar residues" evidence="1">
    <location>
        <begin position="19"/>
        <end position="38"/>
    </location>
</feature>
<proteinExistence type="predicted"/>
<organism evidence="3 4">
    <name type="scientific">Tolypocladium paradoxum</name>
    <dbReference type="NCBI Taxonomy" id="94208"/>
    <lineage>
        <taxon>Eukaryota</taxon>
        <taxon>Fungi</taxon>
        <taxon>Dikarya</taxon>
        <taxon>Ascomycota</taxon>
        <taxon>Pezizomycotina</taxon>
        <taxon>Sordariomycetes</taxon>
        <taxon>Hypocreomycetidae</taxon>
        <taxon>Hypocreales</taxon>
        <taxon>Ophiocordycipitaceae</taxon>
        <taxon>Tolypocladium</taxon>
    </lineage>
</organism>
<evidence type="ECO:0000256" key="1">
    <source>
        <dbReference type="SAM" id="MobiDB-lite"/>
    </source>
</evidence>
<dbReference type="SUPFAM" id="SSF53474">
    <property type="entry name" value="alpha/beta-Hydrolases"/>
    <property type="match status" value="1"/>
</dbReference>
<evidence type="ECO:0000313" key="4">
    <source>
        <dbReference type="Proteomes" id="UP000237481"/>
    </source>
</evidence>
<feature type="compositionally biased region" description="Polar residues" evidence="1">
    <location>
        <begin position="76"/>
        <end position="87"/>
    </location>
</feature>
<dbReference type="Proteomes" id="UP000237481">
    <property type="component" value="Unassembled WGS sequence"/>
</dbReference>
<dbReference type="STRING" id="94208.A0A2S4KT27"/>
<dbReference type="PANTHER" id="PTHR47668:SF1">
    <property type="entry name" value="DIENELACTONE HYDROLASE DOMAIN-CONTAINING PROTEIN-RELATED"/>
    <property type="match status" value="1"/>
</dbReference>